<dbReference type="AlphaFoldDB" id="A0A0P6Y663"/>
<proteinExistence type="predicted"/>
<comment type="caution">
    <text evidence="3">The sequence shown here is derived from an EMBL/GenBank/DDBJ whole genome shotgun (WGS) entry which is preliminary data.</text>
</comment>
<evidence type="ECO:0000256" key="1">
    <source>
        <dbReference type="SAM" id="Phobius"/>
    </source>
</evidence>
<dbReference type="PANTHER" id="PTHR12697:SF5">
    <property type="entry name" value="DEOXYHYPUSINE HYDROXYLASE"/>
    <property type="match status" value="1"/>
</dbReference>
<keyword evidence="1" id="KW-0472">Membrane</keyword>
<dbReference type="Gene3D" id="1.25.10.10">
    <property type="entry name" value="Leucine-rich Repeat Variant"/>
    <property type="match status" value="2"/>
</dbReference>
<dbReference type="Proteomes" id="UP000050501">
    <property type="component" value="Unassembled WGS sequence"/>
</dbReference>
<evidence type="ECO:0000259" key="2">
    <source>
        <dbReference type="PROSITE" id="PS50837"/>
    </source>
</evidence>
<feature type="domain" description="NACHT" evidence="2">
    <location>
        <begin position="141"/>
        <end position="270"/>
    </location>
</feature>
<dbReference type="PANTHER" id="PTHR12697">
    <property type="entry name" value="PBS LYASE HEAT-LIKE PROTEIN"/>
    <property type="match status" value="1"/>
</dbReference>
<dbReference type="PROSITE" id="PS50837">
    <property type="entry name" value="NACHT"/>
    <property type="match status" value="1"/>
</dbReference>
<dbReference type="RefSeq" id="WP_062418489.1">
    <property type="nucleotide sequence ID" value="NZ_DF967974.1"/>
</dbReference>
<keyword evidence="4" id="KW-1185">Reference proteome</keyword>
<dbReference type="SUPFAM" id="SSF52540">
    <property type="entry name" value="P-loop containing nucleoside triphosphate hydrolases"/>
    <property type="match status" value="1"/>
</dbReference>
<dbReference type="Pfam" id="PF13646">
    <property type="entry name" value="HEAT_2"/>
    <property type="match status" value="2"/>
</dbReference>
<dbReference type="GO" id="GO:0016491">
    <property type="term" value="F:oxidoreductase activity"/>
    <property type="evidence" value="ECO:0007669"/>
    <property type="project" value="TreeGrafter"/>
</dbReference>
<organism evidence="3 4">
    <name type="scientific">Levilinea saccharolytica</name>
    <dbReference type="NCBI Taxonomy" id="229921"/>
    <lineage>
        <taxon>Bacteria</taxon>
        <taxon>Bacillati</taxon>
        <taxon>Chloroflexota</taxon>
        <taxon>Anaerolineae</taxon>
        <taxon>Anaerolineales</taxon>
        <taxon>Anaerolineaceae</taxon>
        <taxon>Levilinea</taxon>
    </lineage>
</organism>
<keyword evidence="1" id="KW-0812">Transmembrane</keyword>
<sequence>MRFLADFSFDQISFWLGFLAASLVWWIFMRSRRHLPGIKKYVQLKLEQARERNRAGVSAYFRQEALRRAQRQHIARGLFPLEEILIPPRLFIPPSYIEPQAENQPEGLAAQIVPYLPDWPEFLAPFHYPSLTPAQALEHGIRLAIVAPPGGGKSVALADLALHLARKDTQVANLDRRFPIYLHAHEISWAVDPKEAFTSLVKAAARQVPAFVANRVSHFLHEVFTEGRAVLLIDGLDELPSTAAENASRALGQWCLTFPQLFIAVTANPDELDGLVSLEFFPLAVAPWTYEERRIFAMQWQERWISRILPEVNKRLGISGVDPDLLAHWILDRTSDTPLEWTLKVWAATAGDMIGPGYQNAMDAFILRTAHPKLPRQALARLAYQFFQSESPTLPFSQLESILGKLKITISAGTEDEFAPVSTAKPAKKKKQKTTRVSSGGMALDQSIQNGLFAEFPGEQIAFIHPVIAGYLAGEAEDQEFELWIKESSAWPVQQSLLAFQAARDLPLHYITRTLQDPPTPLHVHLLRLARWLKFTRPNASWRAPAMRKLLNSLYDDSLPFSIRAKCLCAILQSSDPSLPTLIKQLLTAPSAVLRQLVILGAGVLGDSSLLSPVLDRYADQEEGVRIAACLAVSAIGGKMAADTLMETLLHGDDALRQAAAEMLAAAPGGHDILRDAVNSTDLLTRRAAILGLTYVNEDWVKVMLEKIAIEDGQWVVRNAAGQVLEMQRGENHLAPRPLQPPSESPWLITYASQQGQGISPGTEADDLLLHAVGSGSPDEKVRALQYLRTKPSPEVAQAVTDLLKTSDPRVREAAAYALWQIHSASASRQ</sequence>
<dbReference type="InterPro" id="IPR027417">
    <property type="entry name" value="P-loop_NTPase"/>
</dbReference>
<reference evidence="3 4" key="1">
    <citation type="submission" date="2015-07" db="EMBL/GenBank/DDBJ databases">
        <title>Genome sequence of Levilinea saccharolytica DSM 16555.</title>
        <authorList>
            <person name="Hemp J."/>
            <person name="Ward L.M."/>
            <person name="Pace L.A."/>
            <person name="Fischer W.W."/>
        </authorList>
    </citation>
    <scope>NUCLEOTIDE SEQUENCE [LARGE SCALE GENOMIC DNA]</scope>
    <source>
        <strain evidence="3 4">KIBI-1</strain>
    </source>
</reference>
<keyword evidence="1" id="KW-1133">Transmembrane helix</keyword>
<dbReference type="Gene3D" id="3.40.50.300">
    <property type="entry name" value="P-loop containing nucleotide triphosphate hydrolases"/>
    <property type="match status" value="1"/>
</dbReference>
<dbReference type="InterPro" id="IPR011989">
    <property type="entry name" value="ARM-like"/>
</dbReference>
<dbReference type="STRING" id="229921.ADN01_06450"/>
<dbReference type="Pfam" id="PF05729">
    <property type="entry name" value="NACHT"/>
    <property type="match status" value="1"/>
</dbReference>
<name>A0A0P6Y663_9CHLR</name>
<evidence type="ECO:0000313" key="4">
    <source>
        <dbReference type="Proteomes" id="UP000050501"/>
    </source>
</evidence>
<dbReference type="SUPFAM" id="SSF48371">
    <property type="entry name" value="ARM repeat"/>
    <property type="match status" value="1"/>
</dbReference>
<dbReference type="InterPro" id="IPR016024">
    <property type="entry name" value="ARM-type_fold"/>
</dbReference>
<dbReference type="InterPro" id="IPR007111">
    <property type="entry name" value="NACHT_NTPase"/>
</dbReference>
<evidence type="ECO:0000313" key="3">
    <source>
        <dbReference type="EMBL" id="KPL85011.1"/>
    </source>
</evidence>
<dbReference type="EMBL" id="LGCM01000027">
    <property type="protein sequence ID" value="KPL85011.1"/>
    <property type="molecule type" value="Genomic_DNA"/>
</dbReference>
<accession>A0A0P6Y663</accession>
<gene>
    <name evidence="3" type="ORF">ADN01_06450</name>
</gene>
<dbReference type="OrthoDB" id="143718at2"/>
<dbReference type="PATRIC" id="fig|229921.5.peg.2178"/>
<protein>
    <recommendedName>
        <fullName evidence="2">NACHT domain-containing protein</fullName>
    </recommendedName>
</protein>
<feature type="transmembrane region" description="Helical" evidence="1">
    <location>
        <begin position="12"/>
        <end position="29"/>
    </location>
</feature>